<gene>
    <name evidence="3" type="ORF">UFOVP1307_114</name>
    <name evidence="1" type="ORF">UFOVP651_9</name>
    <name evidence="2" type="ORF">UFOVP902_88</name>
</gene>
<proteinExistence type="predicted"/>
<accession>A0A6J5PFP2</accession>
<evidence type="ECO:0000313" key="3">
    <source>
        <dbReference type="EMBL" id="CAB4198488.1"/>
    </source>
</evidence>
<evidence type="ECO:0000313" key="1">
    <source>
        <dbReference type="EMBL" id="CAB4154540.1"/>
    </source>
</evidence>
<sequence>MKVRTQSKTDGVIYQIEDTFDGYDGTVIVDIAYSSYEDASGNDVLELEWASVVDRFNRGLTQDQISAFNKELENGREEEYVQILVEAYKGTNIRFDVGEYKHNPLSTLYDKNAITY</sequence>
<reference evidence="2" key="1">
    <citation type="submission" date="2020-05" db="EMBL/GenBank/DDBJ databases">
        <authorList>
            <person name="Chiriac C."/>
            <person name="Salcher M."/>
            <person name="Ghai R."/>
            <person name="Kavagutti S V."/>
        </authorList>
    </citation>
    <scope>NUCLEOTIDE SEQUENCE</scope>
</reference>
<dbReference type="EMBL" id="LR796625">
    <property type="protein sequence ID" value="CAB4154540.1"/>
    <property type="molecule type" value="Genomic_DNA"/>
</dbReference>
<name>A0A6J5PFP2_9CAUD</name>
<dbReference type="EMBL" id="LR797270">
    <property type="protein sequence ID" value="CAB4198488.1"/>
    <property type="molecule type" value="Genomic_DNA"/>
</dbReference>
<dbReference type="EMBL" id="LR796859">
    <property type="protein sequence ID" value="CAB4170699.1"/>
    <property type="molecule type" value="Genomic_DNA"/>
</dbReference>
<organism evidence="2">
    <name type="scientific">uncultured Caudovirales phage</name>
    <dbReference type="NCBI Taxonomy" id="2100421"/>
    <lineage>
        <taxon>Viruses</taxon>
        <taxon>Duplodnaviria</taxon>
        <taxon>Heunggongvirae</taxon>
        <taxon>Uroviricota</taxon>
        <taxon>Caudoviricetes</taxon>
        <taxon>Peduoviridae</taxon>
        <taxon>Maltschvirus</taxon>
        <taxon>Maltschvirus maltsch</taxon>
    </lineage>
</organism>
<protein>
    <submittedName>
        <fullName evidence="2">Uncharacterized protein</fullName>
    </submittedName>
</protein>
<evidence type="ECO:0000313" key="2">
    <source>
        <dbReference type="EMBL" id="CAB4170699.1"/>
    </source>
</evidence>